<feature type="domain" description="DNA primase large subunit C-terminal" evidence="8">
    <location>
        <begin position="247"/>
        <end position="408"/>
    </location>
</feature>
<keyword evidence="5" id="KW-0479">Metal-binding</keyword>
<gene>
    <name evidence="9" type="primary">pri2</name>
    <name evidence="9" type="ORF">TNCT_74241</name>
</gene>
<comment type="cofactor">
    <cofactor evidence="1">
        <name>[4Fe-4S] cluster</name>
        <dbReference type="ChEBI" id="CHEBI:49883"/>
    </cofactor>
</comment>
<dbReference type="Pfam" id="PF26466">
    <property type="entry name" value="DNA_primase_lrg_N"/>
    <property type="match status" value="1"/>
</dbReference>
<evidence type="ECO:0000256" key="1">
    <source>
        <dbReference type="ARBA" id="ARBA00001966"/>
    </source>
</evidence>
<comment type="caution">
    <text evidence="9">The sequence shown here is derived from an EMBL/GenBank/DDBJ whole genome shotgun (WGS) entry which is preliminary data.</text>
</comment>
<keyword evidence="7" id="KW-0411">Iron-sulfur</keyword>
<evidence type="ECO:0000259" key="8">
    <source>
        <dbReference type="Pfam" id="PF04104"/>
    </source>
</evidence>
<dbReference type="Pfam" id="PF04104">
    <property type="entry name" value="DNA_primase_lrg"/>
    <property type="match status" value="1"/>
</dbReference>
<evidence type="ECO:0000256" key="4">
    <source>
        <dbReference type="ARBA" id="ARBA00022705"/>
    </source>
</evidence>
<keyword evidence="10" id="KW-1185">Reference proteome</keyword>
<dbReference type="SUPFAM" id="SSF140914">
    <property type="entry name" value="PriB N-terminal domain-like"/>
    <property type="match status" value="1"/>
</dbReference>
<dbReference type="GO" id="GO:0006270">
    <property type="term" value="P:DNA replication initiation"/>
    <property type="evidence" value="ECO:0007669"/>
    <property type="project" value="TreeGrafter"/>
</dbReference>
<evidence type="ECO:0000313" key="9">
    <source>
        <dbReference type="EMBL" id="GFR03258.1"/>
    </source>
</evidence>
<keyword evidence="4" id="KW-0235">DNA replication</keyword>
<dbReference type="EMBL" id="BMAO01015639">
    <property type="protein sequence ID" value="GFR03258.1"/>
    <property type="molecule type" value="Genomic_DNA"/>
</dbReference>
<dbReference type="GO" id="GO:0005658">
    <property type="term" value="C:alpha DNA polymerase:primase complex"/>
    <property type="evidence" value="ECO:0007669"/>
    <property type="project" value="TreeGrafter"/>
</dbReference>
<dbReference type="PANTHER" id="PTHR10537">
    <property type="entry name" value="DNA PRIMASE LARGE SUBUNIT"/>
    <property type="match status" value="1"/>
</dbReference>
<dbReference type="GO" id="GO:0006269">
    <property type="term" value="P:DNA replication, synthesis of primer"/>
    <property type="evidence" value="ECO:0007669"/>
    <property type="project" value="UniProtKB-KW"/>
</dbReference>
<dbReference type="GO" id="GO:0046872">
    <property type="term" value="F:metal ion binding"/>
    <property type="evidence" value="ECO:0007669"/>
    <property type="project" value="UniProtKB-KW"/>
</dbReference>
<evidence type="ECO:0000256" key="6">
    <source>
        <dbReference type="ARBA" id="ARBA00023004"/>
    </source>
</evidence>
<protein>
    <submittedName>
        <fullName evidence="9">DNA primase large subunit</fullName>
    </submittedName>
</protein>
<dbReference type="GO" id="GO:0051539">
    <property type="term" value="F:4 iron, 4 sulfur cluster binding"/>
    <property type="evidence" value="ECO:0007669"/>
    <property type="project" value="UniProtKB-KW"/>
</dbReference>
<keyword evidence="2" id="KW-0004">4Fe-4S</keyword>
<dbReference type="OrthoDB" id="421393at2759"/>
<evidence type="ECO:0000256" key="5">
    <source>
        <dbReference type="ARBA" id="ARBA00022723"/>
    </source>
</evidence>
<keyword evidence="6" id="KW-0408">Iron</keyword>
<dbReference type="PANTHER" id="PTHR10537:SF4">
    <property type="entry name" value="DNA PRIMASE LARGE SUBUNIT"/>
    <property type="match status" value="1"/>
</dbReference>
<dbReference type="Proteomes" id="UP000887116">
    <property type="component" value="Unassembled WGS sequence"/>
</dbReference>
<evidence type="ECO:0000256" key="2">
    <source>
        <dbReference type="ARBA" id="ARBA00022485"/>
    </source>
</evidence>
<dbReference type="InterPro" id="IPR007238">
    <property type="entry name" value="DNA_primase_lsu_euk/arc"/>
</dbReference>
<dbReference type="Gene3D" id="1.20.930.80">
    <property type="match status" value="1"/>
</dbReference>
<sequence>MALFYLKPPKGNIEFNKLCDHVKNRLDFLQFLKGKSFEEISHGIVEKTLAGCAETLIEGSLKDRISHYVLRLLCCTHSDLRIFFIQSETELFLYRLNFYDTSDLRKSMKDVLRQSIEIHKRPFITKSYKSILESFVIVAQELNVESRKKIVKVPFTAALNFVEKRIYPLNAGFVQVPINAVKPLLAQMFEEMLIQGLNQIANSDCIQELRDHRMQYMLKEIKQWFKSFTNTPAPILNNIISEENLNLESEHFPPCMANLHMLLRRNHRLQHNSRVQYILYLKEIGVPCEDVITLFKKEYSIPVGNKEKPNSKVCNHSWNDSENRYVYSIEHLYGKRGSRKNYRAHSCKAIQTSGSYSDGGCPFACFDESNLVKILKPCCFEVEDIEDIKSLAFEKKYVEACYFHLLMKMKSPSVSDIYREYSLKTSVQSEETNCVKKSLNFINQPVIELTKPSEYFFLLKNFEPNPGSLPSTVSGEFLQRKEIDTAFT</sequence>
<organism evidence="9 10">
    <name type="scientific">Trichonephila clavata</name>
    <name type="common">Joro spider</name>
    <name type="synonym">Nephila clavata</name>
    <dbReference type="NCBI Taxonomy" id="2740835"/>
    <lineage>
        <taxon>Eukaryota</taxon>
        <taxon>Metazoa</taxon>
        <taxon>Ecdysozoa</taxon>
        <taxon>Arthropoda</taxon>
        <taxon>Chelicerata</taxon>
        <taxon>Arachnida</taxon>
        <taxon>Araneae</taxon>
        <taxon>Araneomorphae</taxon>
        <taxon>Entelegynae</taxon>
        <taxon>Araneoidea</taxon>
        <taxon>Nephilidae</taxon>
        <taxon>Trichonephila</taxon>
    </lineage>
</organism>
<keyword evidence="3" id="KW-0639">Primosome</keyword>
<dbReference type="InterPro" id="IPR058560">
    <property type="entry name" value="DNA_primase_C"/>
</dbReference>
<reference evidence="9" key="1">
    <citation type="submission" date="2020-07" db="EMBL/GenBank/DDBJ databases">
        <title>Multicomponent nature underlies the extraordinary mechanical properties of spider dragline silk.</title>
        <authorList>
            <person name="Kono N."/>
            <person name="Nakamura H."/>
            <person name="Mori M."/>
            <person name="Yoshida Y."/>
            <person name="Ohtoshi R."/>
            <person name="Malay A.D."/>
            <person name="Moran D.A.P."/>
            <person name="Tomita M."/>
            <person name="Numata K."/>
            <person name="Arakawa K."/>
        </authorList>
    </citation>
    <scope>NUCLEOTIDE SEQUENCE</scope>
</reference>
<proteinExistence type="predicted"/>
<accession>A0A8X6GG69</accession>
<name>A0A8X6GG69_TRICU</name>
<evidence type="ECO:0000256" key="7">
    <source>
        <dbReference type="ARBA" id="ARBA00023014"/>
    </source>
</evidence>
<evidence type="ECO:0000256" key="3">
    <source>
        <dbReference type="ARBA" id="ARBA00022515"/>
    </source>
</evidence>
<dbReference type="AlphaFoldDB" id="A0A8X6GG69"/>
<evidence type="ECO:0000313" key="10">
    <source>
        <dbReference type="Proteomes" id="UP000887116"/>
    </source>
</evidence>